<feature type="region of interest" description="Disordered" evidence="1">
    <location>
        <begin position="99"/>
        <end position="136"/>
    </location>
</feature>
<reference evidence="2 3" key="1">
    <citation type="journal article" date="2020" name="Antonie Van Leeuwenhoek">
        <title>Rhodopirellula heiligendammensis sp. nov., Rhodopirellula pilleata sp. nov., and Rhodopirellula solitaria sp. nov. isolated from natural or artificial marine surfaces in Northern Germany and California, USA, and emended description of the genus Rhodopirellula.</title>
        <authorList>
            <person name="Kallscheuer N."/>
            <person name="Wiegand S."/>
            <person name="Jogler M."/>
            <person name="Boedeker C."/>
            <person name="Peeters S.H."/>
            <person name="Rast P."/>
            <person name="Heuer A."/>
            <person name="Jetten M.S.M."/>
            <person name="Rohde M."/>
            <person name="Jogler C."/>
        </authorList>
    </citation>
    <scope>NUCLEOTIDE SEQUENCE [LARGE SCALE GENOMIC DNA]</scope>
    <source>
        <strain evidence="2 3">Poly21</strain>
    </source>
</reference>
<evidence type="ECO:0000256" key="1">
    <source>
        <dbReference type="SAM" id="MobiDB-lite"/>
    </source>
</evidence>
<name>A0A5C6BY45_9BACT</name>
<keyword evidence="3" id="KW-1185">Reference proteome</keyword>
<feature type="compositionally biased region" description="Basic and acidic residues" evidence="1">
    <location>
        <begin position="117"/>
        <end position="136"/>
    </location>
</feature>
<evidence type="ECO:0000313" key="3">
    <source>
        <dbReference type="Proteomes" id="UP000319908"/>
    </source>
</evidence>
<dbReference type="EMBL" id="SJPU01000002">
    <property type="protein sequence ID" value="TWU15754.1"/>
    <property type="molecule type" value="Genomic_DNA"/>
</dbReference>
<organism evidence="2 3">
    <name type="scientific">Allorhodopirellula heiligendammensis</name>
    <dbReference type="NCBI Taxonomy" id="2714739"/>
    <lineage>
        <taxon>Bacteria</taxon>
        <taxon>Pseudomonadati</taxon>
        <taxon>Planctomycetota</taxon>
        <taxon>Planctomycetia</taxon>
        <taxon>Pirellulales</taxon>
        <taxon>Pirellulaceae</taxon>
        <taxon>Allorhodopirellula</taxon>
    </lineage>
</organism>
<dbReference type="AlphaFoldDB" id="A0A5C6BY45"/>
<dbReference type="Proteomes" id="UP000319908">
    <property type="component" value="Unassembled WGS sequence"/>
</dbReference>
<accession>A0A5C6BY45</accession>
<gene>
    <name evidence="2" type="ORF">Poly21_29560</name>
</gene>
<protein>
    <submittedName>
        <fullName evidence="2">Uncharacterized protein</fullName>
    </submittedName>
</protein>
<evidence type="ECO:0000313" key="2">
    <source>
        <dbReference type="EMBL" id="TWU15754.1"/>
    </source>
</evidence>
<sequence length="154" mass="17114">MELISRLRRALFGDPIRIASDEGQLLRLRVGQRVILDDTLLVVVERDETRNAPTPAVRYRLVTYDEAVGAAVLPDAPCVIDSARLEIDFRGMEVRVVDGPLPGTATADEEPTAAYEEPVRSQREVNHPQSHDRPSVWLDCRVDDRFGRPGGAGE</sequence>
<proteinExistence type="predicted"/>
<comment type="caution">
    <text evidence="2">The sequence shown here is derived from an EMBL/GenBank/DDBJ whole genome shotgun (WGS) entry which is preliminary data.</text>
</comment>